<dbReference type="EMBL" id="CM037154">
    <property type="protein sequence ID" value="KAH7859750.1"/>
    <property type="molecule type" value="Genomic_DNA"/>
</dbReference>
<name>A0ACB7Z1H1_9ERIC</name>
<protein>
    <submittedName>
        <fullName evidence="1">Uncharacterized protein</fullName>
    </submittedName>
</protein>
<accession>A0ACB7Z1H1</accession>
<reference evidence="1 2" key="1">
    <citation type="journal article" date="2021" name="Hortic Res">
        <title>High-quality reference genome and annotation aids understanding of berry development for evergreen blueberry (Vaccinium darrowii).</title>
        <authorList>
            <person name="Yu J."/>
            <person name="Hulse-Kemp A.M."/>
            <person name="Babiker E."/>
            <person name="Staton M."/>
        </authorList>
    </citation>
    <scope>NUCLEOTIDE SEQUENCE [LARGE SCALE GENOMIC DNA]</scope>
    <source>
        <strain evidence="2">cv. NJ 8807/NJ 8810</strain>
        <tissue evidence="1">Young leaf</tissue>
    </source>
</reference>
<sequence length="239" mass="27096">MDNNTSEAFNEAIKDARDKPILTMYESIRRYLMTRLQTRFKLGMGFKGTICPRIRNKLEATKKWVGECDAMYSGGTIFEVITVLGTYIVDIGQKTCSCRKWDVSGVPCVHGLATIITDKSDLEQYVDKYYHCSTFGRTHNHIIKPIPDQTMWVRTEYDPINPPPLRKRSGRPKKNRRKGEDEPKTSSGVRKHYTTLRCGKCKQPGHNARTCSIMVVTTSNAGVSGVTRGRGSQAYKYKS</sequence>
<comment type="caution">
    <text evidence="1">The sequence shown here is derived from an EMBL/GenBank/DDBJ whole genome shotgun (WGS) entry which is preliminary data.</text>
</comment>
<organism evidence="1 2">
    <name type="scientific">Vaccinium darrowii</name>
    <dbReference type="NCBI Taxonomy" id="229202"/>
    <lineage>
        <taxon>Eukaryota</taxon>
        <taxon>Viridiplantae</taxon>
        <taxon>Streptophyta</taxon>
        <taxon>Embryophyta</taxon>
        <taxon>Tracheophyta</taxon>
        <taxon>Spermatophyta</taxon>
        <taxon>Magnoliopsida</taxon>
        <taxon>eudicotyledons</taxon>
        <taxon>Gunneridae</taxon>
        <taxon>Pentapetalae</taxon>
        <taxon>asterids</taxon>
        <taxon>Ericales</taxon>
        <taxon>Ericaceae</taxon>
        <taxon>Vaccinioideae</taxon>
        <taxon>Vaccinieae</taxon>
        <taxon>Vaccinium</taxon>
    </lineage>
</organism>
<evidence type="ECO:0000313" key="2">
    <source>
        <dbReference type="Proteomes" id="UP000828048"/>
    </source>
</evidence>
<keyword evidence="2" id="KW-1185">Reference proteome</keyword>
<proteinExistence type="predicted"/>
<evidence type="ECO:0000313" key="1">
    <source>
        <dbReference type="EMBL" id="KAH7859750.1"/>
    </source>
</evidence>
<gene>
    <name evidence="1" type="ORF">Vadar_004989</name>
</gene>
<dbReference type="Proteomes" id="UP000828048">
    <property type="component" value="Chromosome 4"/>
</dbReference>